<dbReference type="CDD" id="cd18186">
    <property type="entry name" value="BTB_POZ_ZBTB_KLHL-like"/>
    <property type="match status" value="1"/>
</dbReference>
<comment type="caution">
    <text evidence="2">The sequence shown here is derived from an EMBL/GenBank/DDBJ whole genome shotgun (WGS) entry which is preliminary data.</text>
</comment>
<evidence type="ECO:0000259" key="1">
    <source>
        <dbReference type="PROSITE" id="PS50097"/>
    </source>
</evidence>
<dbReference type="SUPFAM" id="SSF54695">
    <property type="entry name" value="POZ domain"/>
    <property type="match status" value="1"/>
</dbReference>
<gene>
    <name evidence="2" type="ORF">PBRASI_LOCUS8716</name>
</gene>
<reference evidence="2" key="1">
    <citation type="submission" date="2021-06" db="EMBL/GenBank/DDBJ databases">
        <authorList>
            <person name="Kallberg Y."/>
            <person name="Tangrot J."/>
            <person name="Rosling A."/>
        </authorList>
    </citation>
    <scope>NUCLEOTIDE SEQUENCE</scope>
    <source>
        <strain evidence="2">BR232B</strain>
    </source>
</reference>
<dbReference type="InterPro" id="IPR011705">
    <property type="entry name" value="BACK"/>
</dbReference>
<feature type="domain" description="BTB" evidence="1">
    <location>
        <begin position="24"/>
        <end position="96"/>
    </location>
</feature>
<dbReference type="InterPro" id="IPR051481">
    <property type="entry name" value="BTB-POZ/Galectin-3-binding"/>
</dbReference>
<dbReference type="PANTHER" id="PTHR24410">
    <property type="entry name" value="HL07962P-RELATED"/>
    <property type="match status" value="1"/>
</dbReference>
<sequence length="458" mass="52690">MISKTFHTALFDDLRTLLDSNDDCDVVIKCSDGQNRHAHSIILRARCQYFRIALSSKWGKKDENEGLYVIQRYGTNVDVLDVILRYLYTGEVYMNANIDLFDLLSTADELALDELFFHIQDFTIENGIDYFNQVNKVLNLIFNLQAATKLQEYCLNLVSVNPKLVFESDGFEALDEDVLIAILQMDDIVMEEVVIWNCVIKWGIANTECIQDDKPDEWSEADFNALGNTLSNILPLIRYSDFSHAQFTERLQPFSQMFHSPLRENILTYFKNQPVPNSTQEASQLAPPRFSWVSRLITRQHASLITSWIEDDSATAYKLRLLYRATDMGFRLPIKDWCSSMFVVANIRETNEIIGGYSSRGDIGKNDSFLFAFKDKRDVSTAKVSRVLLESFSCINIEKLLRGLKGGFFWLGGGELRIGGMVDPKSGYYKKNAYDERLREFEGTFKIDEYEVFEVIRV</sequence>
<evidence type="ECO:0000313" key="3">
    <source>
        <dbReference type="Proteomes" id="UP000789739"/>
    </source>
</evidence>
<keyword evidence="3" id="KW-1185">Reference proteome</keyword>
<dbReference type="Pfam" id="PF07707">
    <property type="entry name" value="BACK"/>
    <property type="match status" value="1"/>
</dbReference>
<dbReference type="InterPro" id="IPR000210">
    <property type="entry name" value="BTB/POZ_dom"/>
</dbReference>
<dbReference type="AlphaFoldDB" id="A0A9N9GMF9"/>
<dbReference type="Gene3D" id="3.30.710.10">
    <property type="entry name" value="Potassium Channel Kv1.1, Chain A"/>
    <property type="match status" value="1"/>
</dbReference>
<protein>
    <submittedName>
        <fullName evidence="2">6522_t:CDS:1</fullName>
    </submittedName>
</protein>
<dbReference type="PROSITE" id="PS50097">
    <property type="entry name" value="BTB"/>
    <property type="match status" value="1"/>
</dbReference>
<dbReference type="SMART" id="SM00225">
    <property type="entry name" value="BTB"/>
    <property type="match status" value="1"/>
</dbReference>
<dbReference type="Proteomes" id="UP000789739">
    <property type="component" value="Unassembled WGS sequence"/>
</dbReference>
<organism evidence="2 3">
    <name type="scientific">Paraglomus brasilianum</name>
    <dbReference type="NCBI Taxonomy" id="144538"/>
    <lineage>
        <taxon>Eukaryota</taxon>
        <taxon>Fungi</taxon>
        <taxon>Fungi incertae sedis</taxon>
        <taxon>Mucoromycota</taxon>
        <taxon>Glomeromycotina</taxon>
        <taxon>Glomeromycetes</taxon>
        <taxon>Paraglomerales</taxon>
        <taxon>Paraglomeraceae</taxon>
        <taxon>Paraglomus</taxon>
    </lineage>
</organism>
<dbReference type="Pfam" id="PF00651">
    <property type="entry name" value="BTB"/>
    <property type="match status" value="1"/>
</dbReference>
<evidence type="ECO:0000313" key="2">
    <source>
        <dbReference type="EMBL" id="CAG8621169.1"/>
    </source>
</evidence>
<dbReference type="PANTHER" id="PTHR24410:SF23">
    <property type="entry name" value="BTB DOMAIN-CONTAINING PROTEIN-RELATED"/>
    <property type="match status" value="1"/>
</dbReference>
<dbReference type="EMBL" id="CAJVPI010001629">
    <property type="protein sequence ID" value="CAG8621169.1"/>
    <property type="molecule type" value="Genomic_DNA"/>
</dbReference>
<accession>A0A9N9GMF9</accession>
<dbReference type="InterPro" id="IPR011333">
    <property type="entry name" value="SKP1/BTB/POZ_sf"/>
</dbReference>
<proteinExistence type="predicted"/>
<dbReference type="OrthoDB" id="1893551at2759"/>
<name>A0A9N9GMF9_9GLOM</name>
<dbReference type="Gene3D" id="1.25.40.420">
    <property type="match status" value="1"/>
</dbReference>